<dbReference type="RefSeq" id="WP_261760483.1">
    <property type="nucleotide sequence ID" value="NZ_CP104562.2"/>
</dbReference>
<dbReference type="InterPro" id="IPR017735">
    <property type="entry name" value="T6SS_FHA"/>
</dbReference>
<dbReference type="NCBIfam" id="TIGR03354">
    <property type="entry name" value="VI_FHA"/>
    <property type="match status" value="1"/>
</dbReference>
<protein>
    <submittedName>
        <fullName evidence="3">Type VI secretion system-associated FHA domain protein TagH</fullName>
    </submittedName>
</protein>
<keyword evidence="4" id="KW-1185">Reference proteome</keyword>
<evidence type="ECO:0000313" key="3">
    <source>
        <dbReference type="EMBL" id="UXH80666.1"/>
    </source>
</evidence>
<dbReference type="InterPro" id="IPR046883">
    <property type="entry name" value="T6SS_FHA_C"/>
</dbReference>
<dbReference type="Proteomes" id="UP001064933">
    <property type="component" value="Chromosome"/>
</dbReference>
<feature type="region of interest" description="Disordered" evidence="1">
    <location>
        <begin position="374"/>
        <end position="394"/>
    </location>
</feature>
<feature type="region of interest" description="Disordered" evidence="1">
    <location>
        <begin position="206"/>
        <end position="305"/>
    </location>
</feature>
<organism evidence="3 4">
    <name type="scientific">Roseateles amylovorans</name>
    <dbReference type="NCBI Taxonomy" id="2978473"/>
    <lineage>
        <taxon>Bacteria</taxon>
        <taxon>Pseudomonadati</taxon>
        <taxon>Pseudomonadota</taxon>
        <taxon>Betaproteobacteria</taxon>
        <taxon>Burkholderiales</taxon>
        <taxon>Sphaerotilaceae</taxon>
        <taxon>Roseateles</taxon>
    </lineage>
</organism>
<dbReference type="SMART" id="SM00240">
    <property type="entry name" value="FHA"/>
    <property type="match status" value="1"/>
</dbReference>
<dbReference type="EMBL" id="CP104562">
    <property type="protein sequence ID" value="UXH80666.1"/>
    <property type="molecule type" value="Genomic_DNA"/>
</dbReference>
<evidence type="ECO:0000313" key="4">
    <source>
        <dbReference type="Proteomes" id="UP001064933"/>
    </source>
</evidence>
<proteinExistence type="predicted"/>
<evidence type="ECO:0000256" key="1">
    <source>
        <dbReference type="SAM" id="MobiDB-lite"/>
    </source>
</evidence>
<reference evidence="3" key="1">
    <citation type="submission" date="2022-10" db="EMBL/GenBank/DDBJ databases">
        <title>Characterization and whole genome sequencing of a new Roseateles species, isolated from fresh water.</title>
        <authorList>
            <person name="Guliayeva D.Y."/>
            <person name="Akhremchuk A.E."/>
            <person name="Sikolenko M.A."/>
            <person name="Valentovich L.N."/>
            <person name="Sidarenka A.V."/>
        </authorList>
    </citation>
    <scope>NUCLEOTIDE SEQUENCE</scope>
    <source>
        <strain evidence="3">BIM B-1768</strain>
    </source>
</reference>
<dbReference type="SUPFAM" id="SSF49879">
    <property type="entry name" value="SMAD/FHA domain"/>
    <property type="match status" value="1"/>
</dbReference>
<name>A0ABY6B7C0_9BURK</name>
<feature type="region of interest" description="Disordered" evidence="1">
    <location>
        <begin position="114"/>
        <end position="140"/>
    </location>
</feature>
<dbReference type="Gene3D" id="2.60.200.20">
    <property type="match status" value="1"/>
</dbReference>
<sequence>MSLTLRAVSLNDLPLTQPITAQFGAQGGTIGRADQNTLALPDPERHISRQQAEIRVGGAGYLISNIGSANPITVAGQPLHQGQTLPLRHRDEVRIGGYLLQVSDDGQEADTNIGAGSRPVAPPAPSVAPGMQGRGPAPAPGGFDPLAGNPFDGLAGFGLGPGGGGVSANSSSGMTGSNPFADLLGGAPVSAPTAAPAMSAFGQTHLAAPPPAPATNPGMGLLPDDFDPFAPPPAPASARSTGPAPSPFDRPSSAATPSADPFGASFGTPVGAASPAGAPFQHPFDAPRSAPAPRPAQQGAFGDLGLGGGGAFADLIPSEGSGGGSIDDLFGLKPGAGSGGDPLAGFMAEAAKSVRDSANQTMPSDPLALFGLPGTAPTHSEPSTPALPDHTSALNASFRPPEVRRPSPPAEAPVAPTVPAMTAPAAAIPAHDPLADFVATVPPPLEPAMVMPSPAVATPPVAPVAPPVAAAVAAPAAFVPPASAAVAPPPMVAPPAATAAVPSAAAGAQADTAALWNAFCEGAGLRFEPPQGLNPDLMRVIGQLLHSSVDGALQMMAVRAATKHELRAQVTVIRSRDNNPLKFSPDAQSAMEQLLQPPVRGFLPGPAAMADAMHDLVGHTIGTMAGTRAALEGVLSRFKPEMLESKLTSRSMLDSVLTLNRKAKLWELYLTHFESIREEAQEDFHNLFGKAFLEAYEEQLERLNQRKSAA</sequence>
<evidence type="ECO:0000259" key="2">
    <source>
        <dbReference type="SMART" id="SM00240"/>
    </source>
</evidence>
<dbReference type="Pfam" id="PF00498">
    <property type="entry name" value="FHA"/>
    <property type="match status" value="1"/>
</dbReference>
<dbReference type="InterPro" id="IPR008984">
    <property type="entry name" value="SMAD_FHA_dom_sf"/>
</dbReference>
<dbReference type="Pfam" id="PF20232">
    <property type="entry name" value="T6SS_FHA_C"/>
    <property type="match status" value="1"/>
</dbReference>
<dbReference type="InterPro" id="IPR000253">
    <property type="entry name" value="FHA_dom"/>
</dbReference>
<accession>A0ABY6B7C0</accession>
<dbReference type="CDD" id="cd00060">
    <property type="entry name" value="FHA"/>
    <property type="match status" value="1"/>
</dbReference>
<gene>
    <name evidence="3" type="primary">tagH</name>
    <name evidence="3" type="ORF">N4261_12635</name>
</gene>
<feature type="domain" description="FHA" evidence="2">
    <location>
        <begin position="27"/>
        <end position="79"/>
    </location>
</feature>
<feature type="compositionally biased region" description="Low complexity" evidence="1">
    <location>
        <begin position="283"/>
        <end position="301"/>
    </location>
</feature>